<evidence type="ECO:0000256" key="1">
    <source>
        <dbReference type="ARBA" id="ARBA00004141"/>
    </source>
</evidence>
<sequence length="481" mass="54627">MKNIKVNMLINSLKSLLSILFPLITFPYVSRVLGVENIGKYNYATSIVSYFVFFAGLGIFNYAIREGSRIKDDKEKIQKFSSEIFTINLLSSTIAYVLLIICMFLFHKLLNYYDLLIILSLPIILNAIGKEWYFTIYEEYGYLTIRYIVFQIITLILMFLFVKQKGDYITYAIITVVASSGANVLNYLKIRKKVNIKLTLNVIHLKPILYFFASSLAVFIYTNTDVAILGGFWGDYEVGIYSVSVKVYTIIVSLLSAAISSLIPRMAMYSKDYKLNSKKMNDLACETFCIIILLMFPIMAGITSLSKEIILLIAGDSFVSAIFSVDVLAIAAAFCIFGYFFGNAILIIFNREKFVLKTTIYAAIINIVLNFVLIPNFKQDAAAITTLISQAVSCFILAKEGLKYVDLRTTYKTFLHSITGTSFILLIIQILRLFNMNLYIFIMLSIILSIIVYLIILVKLKNRVVLNILREINSKIKSKNI</sequence>
<dbReference type="AlphaFoldDB" id="A0A3E3ED94"/>
<dbReference type="InterPro" id="IPR052556">
    <property type="entry name" value="PolySynth_Transporter"/>
</dbReference>
<organism evidence="6 7">
    <name type="scientific">Thomasclavelia ramosa</name>
    <dbReference type="NCBI Taxonomy" id="1547"/>
    <lineage>
        <taxon>Bacteria</taxon>
        <taxon>Bacillati</taxon>
        <taxon>Bacillota</taxon>
        <taxon>Erysipelotrichia</taxon>
        <taxon>Erysipelotrichales</taxon>
        <taxon>Coprobacillaceae</taxon>
        <taxon>Thomasclavelia</taxon>
    </lineage>
</organism>
<feature type="transmembrane region" description="Helical" evidence="5">
    <location>
        <begin position="381"/>
        <end position="402"/>
    </location>
</feature>
<proteinExistence type="predicted"/>
<gene>
    <name evidence="6" type="ORF">DXB93_07965</name>
</gene>
<reference evidence="6 7" key="1">
    <citation type="submission" date="2018-08" db="EMBL/GenBank/DDBJ databases">
        <title>A genome reference for cultivated species of the human gut microbiota.</title>
        <authorList>
            <person name="Zou Y."/>
            <person name="Xue W."/>
            <person name="Luo G."/>
        </authorList>
    </citation>
    <scope>NUCLEOTIDE SEQUENCE [LARGE SCALE GENOMIC DNA]</scope>
    <source>
        <strain evidence="6 7">OM06-4</strain>
    </source>
</reference>
<name>A0A3E3ED94_9FIRM</name>
<comment type="caution">
    <text evidence="6">The sequence shown here is derived from an EMBL/GenBank/DDBJ whole genome shotgun (WGS) entry which is preliminary data.</text>
</comment>
<feature type="transmembrane region" description="Helical" evidence="5">
    <location>
        <begin position="283"/>
        <end position="303"/>
    </location>
</feature>
<feature type="transmembrane region" description="Helical" evidence="5">
    <location>
        <begin position="85"/>
        <end position="106"/>
    </location>
</feature>
<feature type="transmembrane region" description="Helical" evidence="5">
    <location>
        <begin position="168"/>
        <end position="188"/>
    </location>
</feature>
<feature type="transmembrane region" description="Helical" evidence="5">
    <location>
        <begin position="245"/>
        <end position="263"/>
    </location>
</feature>
<feature type="transmembrane region" description="Helical" evidence="5">
    <location>
        <begin position="208"/>
        <end position="233"/>
    </location>
</feature>
<dbReference type="Pfam" id="PF01943">
    <property type="entry name" value="Polysacc_synt"/>
    <property type="match status" value="1"/>
</dbReference>
<feature type="transmembrane region" description="Helical" evidence="5">
    <location>
        <begin position="112"/>
        <end position="128"/>
    </location>
</feature>
<dbReference type="GO" id="GO:0016020">
    <property type="term" value="C:membrane"/>
    <property type="evidence" value="ECO:0007669"/>
    <property type="project" value="UniProtKB-SubCell"/>
</dbReference>
<feature type="transmembrane region" description="Helical" evidence="5">
    <location>
        <begin position="414"/>
        <end position="432"/>
    </location>
</feature>
<feature type="transmembrane region" description="Helical" evidence="5">
    <location>
        <begin position="438"/>
        <end position="460"/>
    </location>
</feature>
<protein>
    <submittedName>
        <fullName evidence="6">Flippase</fullName>
    </submittedName>
</protein>
<dbReference type="RefSeq" id="WP_117581244.1">
    <property type="nucleotide sequence ID" value="NZ_QUSL01000010.1"/>
</dbReference>
<feature type="transmembrane region" description="Helical" evidence="5">
    <location>
        <begin position="354"/>
        <end position="375"/>
    </location>
</feature>
<dbReference type="InterPro" id="IPR002797">
    <property type="entry name" value="Polysacc_synth"/>
</dbReference>
<evidence type="ECO:0000313" key="6">
    <source>
        <dbReference type="EMBL" id="RGD85499.1"/>
    </source>
</evidence>
<dbReference type="PANTHER" id="PTHR43424">
    <property type="entry name" value="LOCUS PUTATIVE PROTEIN 1-RELATED"/>
    <property type="match status" value="1"/>
</dbReference>
<dbReference type="EMBL" id="QUSL01000010">
    <property type="protein sequence ID" value="RGD85499.1"/>
    <property type="molecule type" value="Genomic_DNA"/>
</dbReference>
<evidence type="ECO:0000256" key="2">
    <source>
        <dbReference type="ARBA" id="ARBA00022692"/>
    </source>
</evidence>
<evidence type="ECO:0000313" key="7">
    <source>
        <dbReference type="Proteomes" id="UP000261032"/>
    </source>
</evidence>
<feature type="transmembrane region" description="Helical" evidence="5">
    <location>
        <begin position="44"/>
        <end position="64"/>
    </location>
</feature>
<comment type="subcellular location">
    <subcellularLocation>
        <location evidence="1">Membrane</location>
        <topology evidence="1">Multi-pass membrane protein</topology>
    </subcellularLocation>
</comment>
<dbReference type="Proteomes" id="UP000261032">
    <property type="component" value="Unassembled WGS sequence"/>
</dbReference>
<accession>A0A3E3ED94</accession>
<dbReference type="CDD" id="cd13128">
    <property type="entry name" value="MATE_Wzx_like"/>
    <property type="match status" value="1"/>
</dbReference>
<evidence type="ECO:0000256" key="4">
    <source>
        <dbReference type="ARBA" id="ARBA00023136"/>
    </source>
</evidence>
<feature type="transmembrane region" description="Helical" evidence="5">
    <location>
        <begin position="140"/>
        <end position="162"/>
    </location>
</feature>
<evidence type="ECO:0000256" key="5">
    <source>
        <dbReference type="SAM" id="Phobius"/>
    </source>
</evidence>
<feature type="transmembrane region" description="Helical" evidence="5">
    <location>
        <begin position="309"/>
        <end position="342"/>
    </location>
</feature>
<keyword evidence="2 5" id="KW-0812">Transmembrane</keyword>
<evidence type="ECO:0000256" key="3">
    <source>
        <dbReference type="ARBA" id="ARBA00022989"/>
    </source>
</evidence>
<dbReference type="PANTHER" id="PTHR43424:SF1">
    <property type="entry name" value="LOCUS PUTATIVE PROTEIN 1-RELATED"/>
    <property type="match status" value="1"/>
</dbReference>
<keyword evidence="3 5" id="KW-1133">Transmembrane helix</keyword>
<keyword evidence="4 5" id="KW-0472">Membrane</keyword>